<name>A0ABU7WXA6_9ACTN</name>
<comment type="caution">
    <text evidence="1">The sequence shown here is derived from an EMBL/GenBank/DDBJ whole genome shotgun (WGS) entry which is preliminary data.</text>
</comment>
<keyword evidence="2" id="KW-1185">Reference proteome</keyword>
<sequence>MFAGRSARLRLGNNGEAVLELSVEPWAEACRILPGQTCVLVTHSPSGDGTWSGTSRADEPFRIDHRSDAVTVWANGNCFHLTDEEGGAIAAADWQCPARNSAS</sequence>
<accession>A0ABU7WXA6</accession>
<protein>
    <submittedName>
        <fullName evidence="1">Uncharacterized protein</fullName>
    </submittedName>
</protein>
<gene>
    <name evidence="1" type="ORF">RB636_23455</name>
</gene>
<dbReference type="EMBL" id="JAVFKM010000012">
    <property type="protein sequence ID" value="MEF3116141.1"/>
    <property type="molecule type" value="Genomic_DNA"/>
</dbReference>
<dbReference type="Proteomes" id="UP001348265">
    <property type="component" value="Unassembled WGS sequence"/>
</dbReference>
<evidence type="ECO:0000313" key="2">
    <source>
        <dbReference type="Proteomes" id="UP001348265"/>
    </source>
</evidence>
<evidence type="ECO:0000313" key="1">
    <source>
        <dbReference type="EMBL" id="MEF3116141.1"/>
    </source>
</evidence>
<dbReference type="RefSeq" id="WP_331788001.1">
    <property type="nucleotide sequence ID" value="NZ_JAVFKM010000012.1"/>
</dbReference>
<reference evidence="1 2" key="1">
    <citation type="submission" date="2023-08" db="EMBL/GenBank/DDBJ databases">
        <authorList>
            <person name="Sharma P."/>
            <person name="Verma V."/>
            <person name="Mohan M.K."/>
            <person name="Dubey A.K."/>
        </authorList>
    </citation>
    <scope>NUCLEOTIDE SEQUENCE [LARGE SCALE GENOMIC DNA]</scope>
    <source>
        <strain evidence="1 2">ADP4</strain>
    </source>
</reference>
<proteinExistence type="predicted"/>
<organism evidence="1 2">
    <name type="scientific">Streptomyces chrestomyceticus</name>
    <dbReference type="NCBI Taxonomy" id="68185"/>
    <lineage>
        <taxon>Bacteria</taxon>
        <taxon>Bacillati</taxon>
        <taxon>Actinomycetota</taxon>
        <taxon>Actinomycetes</taxon>
        <taxon>Kitasatosporales</taxon>
        <taxon>Streptomycetaceae</taxon>
        <taxon>Streptomyces</taxon>
    </lineage>
</organism>